<dbReference type="EMBL" id="JASCZI010151047">
    <property type="protein sequence ID" value="MED6167805.1"/>
    <property type="molecule type" value="Genomic_DNA"/>
</dbReference>
<evidence type="ECO:0000313" key="1">
    <source>
        <dbReference type="EMBL" id="MED6167805.1"/>
    </source>
</evidence>
<evidence type="ECO:0000313" key="2">
    <source>
        <dbReference type="Proteomes" id="UP001341840"/>
    </source>
</evidence>
<name>A0ABU6V2K4_9FABA</name>
<reference evidence="1 2" key="1">
    <citation type="journal article" date="2023" name="Plants (Basel)">
        <title>Bridging the Gap: Combining Genomics and Transcriptomics Approaches to Understand Stylosanthes scabra, an Orphan Legume from the Brazilian Caatinga.</title>
        <authorList>
            <person name="Ferreira-Neto J.R.C."/>
            <person name="da Silva M.D."/>
            <person name="Binneck E."/>
            <person name="de Melo N.F."/>
            <person name="da Silva R.H."/>
            <person name="de Melo A.L.T.M."/>
            <person name="Pandolfi V."/>
            <person name="Bustamante F.O."/>
            <person name="Brasileiro-Vidal A.C."/>
            <person name="Benko-Iseppon A.M."/>
        </authorList>
    </citation>
    <scope>NUCLEOTIDE SEQUENCE [LARGE SCALE GENOMIC DNA]</scope>
    <source>
        <tissue evidence="1">Leaves</tissue>
    </source>
</reference>
<organism evidence="1 2">
    <name type="scientific">Stylosanthes scabra</name>
    <dbReference type="NCBI Taxonomy" id="79078"/>
    <lineage>
        <taxon>Eukaryota</taxon>
        <taxon>Viridiplantae</taxon>
        <taxon>Streptophyta</taxon>
        <taxon>Embryophyta</taxon>
        <taxon>Tracheophyta</taxon>
        <taxon>Spermatophyta</taxon>
        <taxon>Magnoliopsida</taxon>
        <taxon>eudicotyledons</taxon>
        <taxon>Gunneridae</taxon>
        <taxon>Pentapetalae</taxon>
        <taxon>rosids</taxon>
        <taxon>fabids</taxon>
        <taxon>Fabales</taxon>
        <taxon>Fabaceae</taxon>
        <taxon>Papilionoideae</taxon>
        <taxon>50 kb inversion clade</taxon>
        <taxon>dalbergioids sensu lato</taxon>
        <taxon>Dalbergieae</taxon>
        <taxon>Pterocarpus clade</taxon>
        <taxon>Stylosanthes</taxon>
    </lineage>
</organism>
<gene>
    <name evidence="1" type="ORF">PIB30_006085</name>
</gene>
<protein>
    <submittedName>
        <fullName evidence="1">Uncharacterized protein</fullName>
    </submittedName>
</protein>
<comment type="caution">
    <text evidence="1">The sequence shown here is derived from an EMBL/GenBank/DDBJ whole genome shotgun (WGS) entry which is preliminary data.</text>
</comment>
<accession>A0ABU6V2K4</accession>
<keyword evidence="2" id="KW-1185">Reference proteome</keyword>
<proteinExistence type="predicted"/>
<dbReference type="Proteomes" id="UP001341840">
    <property type="component" value="Unassembled WGS sequence"/>
</dbReference>
<sequence>MSTLQETRSLLAELPTDFGTEVADLIIIRTQILHPRFSTHPNPNLFVTPSPPISLPLLSHPTPPNTTAKPNPSAYVIEPIVIISLTDADLGKKRRGSARGPSRRAHHRTAVVLHRRGSYLQPRVAELTPIRRFYAYTTARDLGLTTELE</sequence>